<dbReference type="InterPro" id="IPR050366">
    <property type="entry name" value="BP-dependent_transpt_permease"/>
</dbReference>
<dbReference type="Gene3D" id="1.10.3720.10">
    <property type="entry name" value="MetI-like"/>
    <property type="match status" value="1"/>
</dbReference>
<feature type="transmembrane region" description="Helical" evidence="10">
    <location>
        <begin position="153"/>
        <end position="178"/>
    </location>
</feature>
<gene>
    <name evidence="12" type="ORF">H9659_12050</name>
</gene>
<keyword evidence="2 10" id="KW-0813">Transport</keyword>
<accession>A0ABR8PLL1</accession>
<dbReference type="Pfam" id="PF12911">
    <property type="entry name" value="OppC_N"/>
    <property type="match status" value="1"/>
</dbReference>
<dbReference type="NCBIfam" id="NF045475">
    <property type="entry name" value="Opp3C"/>
    <property type="match status" value="1"/>
</dbReference>
<dbReference type="PROSITE" id="PS50928">
    <property type="entry name" value="ABC_TM1"/>
    <property type="match status" value="1"/>
</dbReference>
<feature type="domain" description="ABC transmembrane type-1" evidence="11">
    <location>
        <begin position="151"/>
        <end position="340"/>
    </location>
</feature>
<protein>
    <submittedName>
        <fullName evidence="12">ABC transporter permease</fullName>
    </submittedName>
</protein>
<evidence type="ECO:0000256" key="2">
    <source>
        <dbReference type="ARBA" id="ARBA00022448"/>
    </source>
</evidence>
<feature type="transmembrane region" description="Helical" evidence="10">
    <location>
        <begin position="317"/>
        <end position="340"/>
    </location>
</feature>
<evidence type="ECO:0000313" key="12">
    <source>
        <dbReference type="EMBL" id="MBD7909058.1"/>
    </source>
</evidence>
<dbReference type="InterPro" id="IPR035906">
    <property type="entry name" value="MetI-like_sf"/>
</dbReference>
<evidence type="ECO:0000256" key="8">
    <source>
        <dbReference type="ARBA" id="ARBA00023136"/>
    </source>
</evidence>
<dbReference type="CDD" id="cd06261">
    <property type="entry name" value="TM_PBP2"/>
    <property type="match status" value="1"/>
</dbReference>
<keyword evidence="4 10" id="KW-0812">Transmembrane</keyword>
<dbReference type="InterPro" id="IPR000515">
    <property type="entry name" value="MetI-like"/>
</dbReference>
<dbReference type="EMBL" id="JACSQY010000009">
    <property type="protein sequence ID" value="MBD7909058.1"/>
    <property type="molecule type" value="Genomic_DNA"/>
</dbReference>
<evidence type="ECO:0000256" key="5">
    <source>
        <dbReference type="ARBA" id="ARBA00022856"/>
    </source>
</evidence>
<dbReference type="SUPFAM" id="SSF161098">
    <property type="entry name" value="MetI-like"/>
    <property type="match status" value="1"/>
</dbReference>
<evidence type="ECO:0000259" key="11">
    <source>
        <dbReference type="PROSITE" id="PS50928"/>
    </source>
</evidence>
<evidence type="ECO:0000256" key="3">
    <source>
        <dbReference type="ARBA" id="ARBA00022475"/>
    </source>
</evidence>
<keyword evidence="7 10" id="KW-1133">Transmembrane helix</keyword>
<sequence length="353" mass="39501">MVSLIREFVFQEVDVVKVNEFDLTDDLFEESGKVFEEKSITDRPSSTFMKDSWIRLRKNKGAFTGLVLIILIMLLSVFGPYMNSHGFDEQDLTRTNLPPKIPVLENLSFLGVNGVDIRGTDQYAAKDVTEYYWFGTDDLGRDLWTRIWQGTRISLYIAFLAATLDLVIGVAYGSISAYYGGRIDNAMQRIIEVLMGIPNLIVVILLILILKPGILSITLAMVITGWVSMARIVRGQVLKLKGQEFVLASRTLGARDKNLIWGHLIPNSLGPIIITTMFTIPTAIFTEAFLSFIGLGLQPPIASLGMIVNDGFKMLKIYPHMLMFSSVIISVIMISFNLLGDGLRDSFDPKMKK</sequence>
<organism evidence="12 13">
    <name type="scientific">Sporosarcina gallistercoris</name>
    <dbReference type="NCBI Taxonomy" id="2762245"/>
    <lineage>
        <taxon>Bacteria</taxon>
        <taxon>Bacillati</taxon>
        <taxon>Bacillota</taxon>
        <taxon>Bacilli</taxon>
        <taxon>Bacillales</taxon>
        <taxon>Caryophanaceae</taxon>
        <taxon>Sporosarcina</taxon>
    </lineage>
</organism>
<evidence type="ECO:0000256" key="9">
    <source>
        <dbReference type="ARBA" id="ARBA00024202"/>
    </source>
</evidence>
<evidence type="ECO:0000256" key="7">
    <source>
        <dbReference type="ARBA" id="ARBA00022989"/>
    </source>
</evidence>
<comment type="caution">
    <text evidence="12">The sequence shown here is derived from an EMBL/GenBank/DDBJ whole genome shotgun (WGS) entry which is preliminary data.</text>
</comment>
<feature type="transmembrane region" description="Helical" evidence="10">
    <location>
        <begin position="62"/>
        <end position="82"/>
    </location>
</feature>
<evidence type="ECO:0000256" key="1">
    <source>
        <dbReference type="ARBA" id="ARBA00004651"/>
    </source>
</evidence>
<keyword evidence="6" id="KW-0653">Protein transport</keyword>
<evidence type="ECO:0000256" key="10">
    <source>
        <dbReference type="RuleBase" id="RU363032"/>
    </source>
</evidence>
<comment type="subcellular location">
    <subcellularLocation>
        <location evidence="1 10">Cell membrane</location>
        <topology evidence="1 10">Multi-pass membrane protein</topology>
    </subcellularLocation>
</comment>
<keyword evidence="8 10" id="KW-0472">Membrane</keyword>
<dbReference type="Proteomes" id="UP000659496">
    <property type="component" value="Unassembled WGS sequence"/>
</dbReference>
<keyword evidence="5" id="KW-0571">Peptide transport</keyword>
<evidence type="ECO:0000313" key="13">
    <source>
        <dbReference type="Proteomes" id="UP000659496"/>
    </source>
</evidence>
<comment type="similarity">
    <text evidence="9">Belongs to the binding-protein-dependent transport system permease family. OppBC subfamily.</text>
</comment>
<dbReference type="RefSeq" id="WP_191690817.1">
    <property type="nucleotide sequence ID" value="NZ_JACSQY010000009.1"/>
</dbReference>
<keyword evidence="3" id="KW-1003">Cell membrane</keyword>
<dbReference type="Pfam" id="PF00528">
    <property type="entry name" value="BPD_transp_1"/>
    <property type="match status" value="1"/>
</dbReference>
<keyword evidence="13" id="KW-1185">Reference proteome</keyword>
<dbReference type="InterPro" id="IPR025966">
    <property type="entry name" value="OppC_N"/>
</dbReference>
<evidence type="ECO:0000256" key="4">
    <source>
        <dbReference type="ARBA" id="ARBA00022692"/>
    </source>
</evidence>
<evidence type="ECO:0000256" key="6">
    <source>
        <dbReference type="ARBA" id="ARBA00022927"/>
    </source>
</evidence>
<name>A0ABR8PLL1_9BACL</name>
<dbReference type="PANTHER" id="PTHR43386">
    <property type="entry name" value="OLIGOPEPTIDE TRANSPORT SYSTEM PERMEASE PROTEIN APPC"/>
    <property type="match status" value="1"/>
</dbReference>
<proteinExistence type="inferred from homology"/>
<dbReference type="PANTHER" id="PTHR43386:SF24">
    <property type="entry name" value="OLIGOPEPTIDE TRANSPORT SYSTEM PERMEASE PROTEIN AMID"/>
    <property type="match status" value="1"/>
</dbReference>
<reference evidence="12 13" key="1">
    <citation type="submission" date="2020-08" db="EMBL/GenBank/DDBJ databases">
        <title>A Genomic Blueprint of the Chicken Gut Microbiome.</title>
        <authorList>
            <person name="Gilroy R."/>
            <person name="Ravi A."/>
            <person name="Getino M."/>
            <person name="Pursley I."/>
            <person name="Horton D.L."/>
            <person name="Alikhan N.-F."/>
            <person name="Baker D."/>
            <person name="Gharbi K."/>
            <person name="Hall N."/>
            <person name="Watson M."/>
            <person name="Adriaenssens E.M."/>
            <person name="Foster-Nyarko E."/>
            <person name="Jarju S."/>
            <person name="Secka A."/>
            <person name="Antonio M."/>
            <person name="Oren A."/>
            <person name="Chaudhuri R."/>
            <person name="La Ragione R.M."/>
            <person name="Hildebrand F."/>
            <person name="Pallen M.J."/>
        </authorList>
    </citation>
    <scope>NUCLEOTIDE SEQUENCE [LARGE SCALE GENOMIC DNA]</scope>
    <source>
        <strain evidence="12 13">Sa3CUA8</strain>
    </source>
</reference>